<dbReference type="Proteomes" id="UP000808038">
    <property type="component" value="Unassembled WGS sequence"/>
</dbReference>
<dbReference type="GeneID" id="57977928"/>
<reference evidence="6" key="1">
    <citation type="submission" date="2020-02" db="EMBL/GenBank/DDBJ databases">
        <authorList>
            <person name="Fontana A."/>
            <person name="Patrone V."/>
            <person name="Morelli L."/>
        </authorList>
    </citation>
    <scope>NUCLEOTIDE SEQUENCE</scope>
    <source>
        <strain evidence="5">CCUG 30943</strain>
        <strain evidence="6">CCUG 43002</strain>
    </source>
</reference>
<keyword evidence="7" id="KW-1185">Reference proteome</keyword>
<evidence type="ECO:0000313" key="6">
    <source>
        <dbReference type="EMBL" id="MBJ7638977.1"/>
    </source>
</evidence>
<dbReference type="InterPro" id="IPR016181">
    <property type="entry name" value="Acyl_CoA_acyltransferase"/>
</dbReference>
<evidence type="ECO:0000256" key="1">
    <source>
        <dbReference type="ARBA" id="ARBA00022679"/>
    </source>
</evidence>
<evidence type="ECO:0000256" key="2">
    <source>
        <dbReference type="ARBA" id="ARBA00023315"/>
    </source>
</evidence>
<dbReference type="InterPro" id="IPR050680">
    <property type="entry name" value="YpeA/RimI_acetyltransf"/>
</dbReference>
<protein>
    <submittedName>
        <fullName evidence="6">GNAT family N-acetyltransferase</fullName>
    </submittedName>
</protein>
<evidence type="ECO:0000313" key="4">
    <source>
        <dbReference type="EMBL" id="MBC6498149.1"/>
    </source>
</evidence>
<dbReference type="EMBL" id="JAAOCP010000006">
    <property type="protein sequence ID" value="MBJ7638977.1"/>
    <property type="molecule type" value="Genomic_DNA"/>
</dbReference>
<dbReference type="Proteomes" id="UP000650485">
    <property type="component" value="Unassembled WGS sequence"/>
</dbReference>
<dbReference type="RefSeq" id="WP_003608640.1">
    <property type="nucleotide sequence ID" value="NZ_ALXH01000152.1"/>
</dbReference>
<sequence>MITIRPATIADTGAIVHLEMTIIDQMQIPMVEKLGRDNIEQLLHDSALADDTARYSHKHATVAEMSGAIVGVAFGYPAKQEPYLDVSLQRLLADRFGELAELFPDKETVGQEWYLDSISVSETARGKGVGTQLLAALPAVAQAQGEQVIGLNVDDGNPKARALYEREGFEPVSELMIGEHHYTHMQRSVE</sequence>
<comment type="caution">
    <text evidence="6">The sequence shown here is derived from an EMBL/GenBank/DDBJ whole genome shotgun (WGS) entry which is preliminary data.</text>
</comment>
<dbReference type="GO" id="GO:0016747">
    <property type="term" value="F:acyltransferase activity, transferring groups other than amino-acyl groups"/>
    <property type="evidence" value="ECO:0007669"/>
    <property type="project" value="InterPro"/>
</dbReference>
<dbReference type="Proteomes" id="UP000728106">
    <property type="component" value="Unassembled WGS sequence"/>
</dbReference>
<dbReference type="OrthoDB" id="5319888at2"/>
<dbReference type="CDD" id="cd04301">
    <property type="entry name" value="NAT_SF"/>
    <property type="match status" value="1"/>
</dbReference>
<keyword evidence="1" id="KW-0808">Transferase</keyword>
<dbReference type="EMBL" id="JAAOCX010000004">
    <property type="protein sequence ID" value="MBJ7632327.1"/>
    <property type="molecule type" value="Genomic_DNA"/>
</dbReference>
<evidence type="ECO:0000259" key="3">
    <source>
        <dbReference type="PROSITE" id="PS51186"/>
    </source>
</evidence>
<dbReference type="PANTHER" id="PTHR43420">
    <property type="entry name" value="ACETYLTRANSFERASE"/>
    <property type="match status" value="1"/>
</dbReference>
<dbReference type="EMBL" id="JACSZT010000002">
    <property type="protein sequence ID" value="MBC6498149.1"/>
    <property type="molecule type" value="Genomic_DNA"/>
</dbReference>
<dbReference type="PANTHER" id="PTHR43420:SF52">
    <property type="entry name" value="N-ACETYLTRANSFERASE YODP"/>
    <property type="match status" value="1"/>
</dbReference>
<evidence type="ECO:0000313" key="7">
    <source>
        <dbReference type="Proteomes" id="UP000728106"/>
    </source>
</evidence>
<gene>
    <name evidence="4" type="ORF">H7R52_00960</name>
    <name evidence="6" type="ORF">HAU20_06195</name>
    <name evidence="5" type="ORF">HAU43_04390</name>
</gene>
<dbReference type="InterPro" id="IPR000182">
    <property type="entry name" value="GNAT_dom"/>
</dbReference>
<reference evidence="6 7" key="3">
    <citation type="journal article" date="2021" name="Int. J. Food Microbiol.">
        <title>Safety demonstration of a microbial species for use in the food chain: Weissella confusa.</title>
        <authorList>
            <person name="Bourdichon F."/>
            <person name="Patrone V."/>
            <person name="Fontana A."/>
            <person name="Milani G."/>
            <person name="Morelli L."/>
        </authorList>
    </citation>
    <scope>NUCLEOTIDE SEQUENCE [LARGE SCALE GENOMIC DNA]</scope>
    <source>
        <strain evidence="5">CCUG 30943</strain>
        <strain evidence="6 7">CCUG 43002</strain>
    </source>
</reference>
<dbReference type="Gene3D" id="3.40.630.30">
    <property type="match status" value="1"/>
</dbReference>
<evidence type="ECO:0000313" key="5">
    <source>
        <dbReference type="EMBL" id="MBJ7632327.1"/>
    </source>
</evidence>
<accession>A0A0R2FA52</accession>
<keyword evidence="2" id="KW-0012">Acyltransferase</keyword>
<name>A0A0R2FA52_WEICO</name>
<dbReference type="SUPFAM" id="SSF55729">
    <property type="entry name" value="Acyl-CoA N-acyltransferases (Nat)"/>
    <property type="match status" value="1"/>
</dbReference>
<dbReference type="PROSITE" id="PS51186">
    <property type="entry name" value="GNAT"/>
    <property type="match status" value="1"/>
</dbReference>
<dbReference type="AlphaFoldDB" id="A0A0R2FA52"/>
<reference evidence="4" key="2">
    <citation type="submission" date="2020-08" db="EMBL/GenBank/DDBJ databases">
        <title>Complete genome sequence of Weissella confusa strain FS54 provides insights into metabolic potential.</title>
        <authorList>
            <person name="Fhoula I."/>
            <person name="Najjari A."/>
            <person name="Lekired A."/>
            <person name="Bessrour-Aouam N."/>
            <person name="Jaballah S."/>
            <person name="Klibi N."/>
            <person name="Ouzari H.-I."/>
        </authorList>
    </citation>
    <scope>NUCLEOTIDE SEQUENCE</scope>
    <source>
        <strain evidence="4">FS54</strain>
    </source>
</reference>
<feature type="domain" description="N-acetyltransferase" evidence="3">
    <location>
        <begin position="2"/>
        <end position="190"/>
    </location>
</feature>
<organism evidence="6 7">
    <name type="scientific">Weissella confusa</name>
    <name type="common">Lactobacillus confusus</name>
    <dbReference type="NCBI Taxonomy" id="1583"/>
    <lineage>
        <taxon>Bacteria</taxon>
        <taxon>Bacillati</taxon>
        <taxon>Bacillota</taxon>
        <taxon>Bacilli</taxon>
        <taxon>Lactobacillales</taxon>
        <taxon>Lactobacillaceae</taxon>
        <taxon>Weissella</taxon>
    </lineage>
</organism>
<dbReference type="Pfam" id="PF00583">
    <property type="entry name" value="Acetyltransf_1"/>
    <property type="match status" value="1"/>
</dbReference>
<proteinExistence type="predicted"/>